<evidence type="ECO:0000256" key="5">
    <source>
        <dbReference type="ARBA" id="ARBA00023040"/>
    </source>
</evidence>
<keyword evidence="7 10" id="KW-0675">Receptor</keyword>
<dbReference type="AlphaFoldDB" id="A0AAW1CNL1"/>
<dbReference type="SUPFAM" id="SSF81321">
    <property type="entry name" value="Family A G protein-coupled receptor-like"/>
    <property type="match status" value="1"/>
</dbReference>
<comment type="subcellular location">
    <subcellularLocation>
        <location evidence="1 10">Cell membrane</location>
        <topology evidence="1 10">Multi-pass membrane protein</topology>
    </subcellularLocation>
</comment>
<organism evidence="12 13">
    <name type="scientific">Rhynocoris fuscipes</name>
    <dbReference type="NCBI Taxonomy" id="488301"/>
    <lineage>
        <taxon>Eukaryota</taxon>
        <taxon>Metazoa</taxon>
        <taxon>Ecdysozoa</taxon>
        <taxon>Arthropoda</taxon>
        <taxon>Hexapoda</taxon>
        <taxon>Insecta</taxon>
        <taxon>Pterygota</taxon>
        <taxon>Neoptera</taxon>
        <taxon>Paraneoptera</taxon>
        <taxon>Hemiptera</taxon>
        <taxon>Heteroptera</taxon>
        <taxon>Panheteroptera</taxon>
        <taxon>Cimicomorpha</taxon>
        <taxon>Reduviidae</taxon>
        <taxon>Harpactorinae</taxon>
        <taxon>Harpactorini</taxon>
        <taxon>Rhynocoris</taxon>
    </lineage>
</organism>
<keyword evidence="8 10" id="KW-0325">Glycoprotein</keyword>
<feature type="transmembrane region" description="Helical" evidence="10">
    <location>
        <begin position="32"/>
        <end position="54"/>
    </location>
</feature>
<dbReference type="EMBL" id="JAPXFL010000010">
    <property type="protein sequence ID" value="KAK9500503.1"/>
    <property type="molecule type" value="Genomic_DNA"/>
</dbReference>
<evidence type="ECO:0000256" key="9">
    <source>
        <dbReference type="ARBA" id="ARBA00023224"/>
    </source>
</evidence>
<accession>A0AAW1CNL1</accession>
<evidence type="ECO:0000256" key="6">
    <source>
        <dbReference type="ARBA" id="ARBA00023136"/>
    </source>
</evidence>
<feature type="transmembrane region" description="Helical" evidence="10">
    <location>
        <begin position="187"/>
        <end position="211"/>
    </location>
</feature>
<feature type="transmembrane region" description="Helical" evidence="10">
    <location>
        <begin position="66"/>
        <end position="90"/>
    </location>
</feature>
<dbReference type="Pfam" id="PF00001">
    <property type="entry name" value="7tm_1"/>
    <property type="match status" value="1"/>
</dbReference>
<name>A0AAW1CNL1_9HEMI</name>
<evidence type="ECO:0000256" key="10">
    <source>
        <dbReference type="RuleBase" id="RU046427"/>
    </source>
</evidence>
<evidence type="ECO:0000256" key="3">
    <source>
        <dbReference type="ARBA" id="ARBA00022692"/>
    </source>
</evidence>
<keyword evidence="4 10" id="KW-1133">Transmembrane helix</keyword>
<dbReference type="PRINTS" id="PR00237">
    <property type="entry name" value="GPCRRHODOPSN"/>
</dbReference>
<keyword evidence="3 10" id="KW-0812">Transmembrane</keyword>
<comment type="caution">
    <text evidence="10">Lacks conserved residue(s) required for the propagation of feature annotation.</text>
</comment>
<dbReference type="Proteomes" id="UP001461498">
    <property type="component" value="Unassembled WGS sequence"/>
</dbReference>
<proteinExistence type="inferred from homology"/>
<dbReference type="GO" id="GO:0008188">
    <property type="term" value="F:neuropeptide receptor activity"/>
    <property type="evidence" value="ECO:0007669"/>
    <property type="project" value="TreeGrafter"/>
</dbReference>
<keyword evidence="2" id="KW-1003">Cell membrane</keyword>
<dbReference type="PROSITE" id="PS50262">
    <property type="entry name" value="G_PROTEIN_RECEP_F1_2"/>
    <property type="match status" value="1"/>
</dbReference>
<gene>
    <name evidence="12" type="ORF">O3M35_001757</name>
</gene>
<dbReference type="PRINTS" id="PR00896">
    <property type="entry name" value="VASOPRESSINR"/>
</dbReference>
<comment type="similarity">
    <text evidence="10">Belongs to the G-protein coupled receptor 1 family. Vasopressin/oxytocin receptor subfamily.</text>
</comment>
<evidence type="ECO:0000256" key="7">
    <source>
        <dbReference type="ARBA" id="ARBA00023170"/>
    </source>
</evidence>
<reference evidence="12 13" key="1">
    <citation type="submission" date="2022-12" db="EMBL/GenBank/DDBJ databases">
        <title>Chromosome-level genome assembly of true bugs.</title>
        <authorList>
            <person name="Ma L."/>
            <person name="Li H."/>
        </authorList>
    </citation>
    <scope>NUCLEOTIDE SEQUENCE [LARGE SCALE GENOMIC DNA]</scope>
    <source>
        <strain evidence="12">Lab_2022b</strain>
    </source>
</reference>
<dbReference type="InterPro" id="IPR017452">
    <property type="entry name" value="GPCR_Rhodpsn_7TM"/>
</dbReference>
<dbReference type="PANTHER" id="PTHR24224">
    <property type="entry name" value="CARDIOACCELERATORY PEPTIDE RECEPTOR-RELATED"/>
    <property type="match status" value="1"/>
</dbReference>
<dbReference type="PANTHER" id="PTHR24224:SF6">
    <property type="entry name" value="CARDIOACCELERATORY PEPTIDE RECEPTOR-RELATED"/>
    <property type="match status" value="1"/>
</dbReference>
<protein>
    <recommendedName>
        <fullName evidence="11">G-protein coupled receptors family 1 profile domain-containing protein</fullName>
    </recommendedName>
</protein>
<keyword evidence="13" id="KW-1185">Reference proteome</keyword>
<evidence type="ECO:0000256" key="4">
    <source>
        <dbReference type="ARBA" id="ARBA00022989"/>
    </source>
</evidence>
<evidence type="ECO:0000259" key="11">
    <source>
        <dbReference type="PROSITE" id="PS50262"/>
    </source>
</evidence>
<dbReference type="GO" id="GO:0005886">
    <property type="term" value="C:plasma membrane"/>
    <property type="evidence" value="ECO:0007669"/>
    <property type="project" value="UniProtKB-SubCell"/>
</dbReference>
<dbReference type="GO" id="GO:0005000">
    <property type="term" value="F:vasopressin receptor activity"/>
    <property type="evidence" value="ECO:0007669"/>
    <property type="project" value="InterPro"/>
</dbReference>
<dbReference type="InterPro" id="IPR000276">
    <property type="entry name" value="GPCR_Rhodpsn"/>
</dbReference>
<evidence type="ECO:0000256" key="1">
    <source>
        <dbReference type="ARBA" id="ARBA00004651"/>
    </source>
</evidence>
<dbReference type="PROSITE" id="PS00237">
    <property type="entry name" value="G_PROTEIN_RECEP_F1_1"/>
    <property type="match status" value="1"/>
</dbReference>
<evidence type="ECO:0000313" key="13">
    <source>
        <dbReference type="Proteomes" id="UP001461498"/>
    </source>
</evidence>
<dbReference type="Gene3D" id="1.20.1070.10">
    <property type="entry name" value="Rhodopsin 7-helix transmembrane proteins"/>
    <property type="match status" value="1"/>
</dbReference>
<feature type="transmembrane region" description="Helical" evidence="10">
    <location>
        <begin position="102"/>
        <end position="123"/>
    </location>
</feature>
<sequence>MEIEEISGTTVETNSTKEQINTFYFYATEQLAVLWALFLMIVLGNSAVLLALAFSKNRKSRMNYFIMQLAIADLAVGLISVLTDIIWRITISWHAGNFACKLIRYLQVLVTYSSTYVLVALSIDRYDAIKHPMKFSGSWRRAKLLVAVAWILSAVFSLPILVLYEEKLVQGHLQCWIELTEPWQWQLYMTVVSIALFLLPALIISTCYAIIVSTIWSKSGRLIVIPTKTNNGK</sequence>
<dbReference type="InterPro" id="IPR052665">
    <property type="entry name" value="Neuropeptide-GPCR"/>
</dbReference>
<evidence type="ECO:0000256" key="2">
    <source>
        <dbReference type="ARBA" id="ARBA00022475"/>
    </source>
</evidence>
<dbReference type="InterPro" id="IPR001817">
    <property type="entry name" value="Vasoprsn_rcpt"/>
</dbReference>
<keyword evidence="5 10" id="KW-0297">G-protein coupled receptor</keyword>
<evidence type="ECO:0000313" key="12">
    <source>
        <dbReference type="EMBL" id="KAK9500503.1"/>
    </source>
</evidence>
<feature type="transmembrane region" description="Helical" evidence="10">
    <location>
        <begin position="144"/>
        <end position="164"/>
    </location>
</feature>
<keyword evidence="6 10" id="KW-0472">Membrane</keyword>
<evidence type="ECO:0000256" key="8">
    <source>
        <dbReference type="ARBA" id="ARBA00023180"/>
    </source>
</evidence>
<keyword evidence="9 10" id="KW-0807">Transducer</keyword>
<feature type="domain" description="G-protein coupled receptors family 1 profile" evidence="11">
    <location>
        <begin position="44"/>
        <end position="233"/>
    </location>
</feature>
<comment type="caution">
    <text evidence="12">The sequence shown here is derived from an EMBL/GenBank/DDBJ whole genome shotgun (WGS) entry which is preliminary data.</text>
</comment>